<organism evidence="2 3">
    <name type="scientific">Mycena venus</name>
    <dbReference type="NCBI Taxonomy" id="2733690"/>
    <lineage>
        <taxon>Eukaryota</taxon>
        <taxon>Fungi</taxon>
        <taxon>Dikarya</taxon>
        <taxon>Basidiomycota</taxon>
        <taxon>Agaricomycotina</taxon>
        <taxon>Agaricomycetes</taxon>
        <taxon>Agaricomycetidae</taxon>
        <taxon>Agaricales</taxon>
        <taxon>Marasmiineae</taxon>
        <taxon>Mycenaceae</taxon>
        <taxon>Mycena</taxon>
    </lineage>
</organism>
<dbReference type="AlphaFoldDB" id="A0A8H6X3K5"/>
<dbReference type="EMBL" id="JACAZI010000029">
    <property type="protein sequence ID" value="KAF7333500.1"/>
    <property type="molecule type" value="Genomic_DNA"/>
</dbReference>
<protein>
    <submittedName>
        <fullName evidence="2">F-box domain-containing protein</fullName>
    </submittedName>
</protein>
<sequence length="347" mass="39222">MLLLNVCNAWTGIALSTPALWADIYLEFPGVQILELWFRRAGNYALSVHLRRGLDYHVATSLANFSKQLKRLTVYEEQLTSGSLRGLVSFPHLETLDVGVEMDENNEFSAFSLHTTIRLLQLASNLVECTFRGLGFHYDLDTTDKVVLSRLRSLKFRRPSVDYHWHDYTGGYIEDRILKFLSLPALETLFLPFNISPADFASFLAYSSPPLQQLFLGDGCRRLSFINLEECLRLVPSVTRFELYVGPKIKEHLEDLFSVLVDSPSNLLPNLHTLKVQYNRYVVPTSVYQGLLHVLSARRAQIVSAHLINPNNELAMPSPEVLAGLQQLAAEGMDIHIGTPENNFISS</sequence>
<dbReference type="Gene3D" id="3.80.10.10">
    <property type="entry name" value="Ribonuclease Inhibitor"/>
    <property type="match status" value="1"/>
</dbReference>
<dbReference type="InterPro" id="IPR032675">
    <property type="entry name" value="LRR_dom_sf"/>
</dbReference>
<keyword evidence="1" id="KW-0732">Signal</keyword>
<reference evidence="2" key="1">
    <citation type="submission" date="2020-05" db="EMBL/GenBank/DDBJ databases">
        <title>Mycena genomes resolve the evolution of fungal bioluminescence.</title>
        <authorList>
            <person name="Tsai I.J."/>
        </authorList>
    </citation>
    <scope>NUCLEOTIDE SEQUENCE</scope>
    <source>
        <strain evidence="2">CCC161011</strain>
    </source>
</reference>
<evidence type="ECO:0000256" key="1">
    <source>
        <dbReference type="SAM" id="SignalP"/>
    </source>
</evidence>
<comment type="caution">
    <text evidence="2">The sequence shown here is derived from an EMBL/GenBank/DDBJ whole genome shotgun (WGS) entry which is preliminary data.</text>
</comment>
<dbReference type="Proteomes" id="UP000620124">
    <property type="component" value="Unassembled WGS sequence"/>
</dbReference>
<evidence type="ECO:0000313" key="3">
    <source>
        <dbReference type="Proteomes" id="UP000620124"/>
    </source>
</evidence>
<keyword evidence="3" id="KW-1185">Reference proteome</keyword>
<accession>A0A8H6X3K5</accession>
<name>A0A8H6X3K5_9AGAR</name>
<proteinExistence type="predicted"/>
<evidence type="ECO:0000313" key="2">
    <source>
        <dbReference type="EMBL" id="KAF7333500.1"/>
    </source>
</evidence>
<feature type="chain" id="PRO_5034210149" evidence="1">
    <location>
        <begin position="17"/>
        <end position="347"/>
    </location>
</feature>
<feature type="signal peptide" evidence="1">
    <location>
        <begin position="1"/>
        <end position="16"/>
    </location>
</feature>
<dbReference type="SUPFAM" id="SSF52047">
    <property type="entry name" value="RNI-like"/>
    <property type="match status" value="1"/>
</dbReference>
<dbReference type="OrthoDB" id="2840257at2759"/>
<gene>
    <name evidence="2" type="ORF">MVEN_02366200</name>
</gene>